<protein>
    <submittedName>
        <fullName evidence="1">Uncharacterized protein</fullName>
    </submittedName>
</protein>
<accession>A0A4C1W8F7</accession>
<proteinExistence type="predicted"/>
<organism evidence="1 2">
    <name type="scientific">Eumeta variegata</name>
    <name type="common">Bagworm moth</name>
    <name type="synonym">Eumeta japonica</name>
    <dbReference type="NCBI Taxonomy" id="151549"/>
    <lineage>
        <taxon>Eukaryota</taxon>
        <taxon>Metazoa</taxon>
        <taxon>Ecdysozoa</taxon>
        <taxon>Arthropoda</taxon>
        <taxon>Hexapoda</taxon>
        <taxon>Insecta</taxon>
        <taxon>Pterygota</taxon>
        <taxon>Neoptera</taxon>
        <taxon>Endopterygota</taxon>
        <taxon>Lepidoptera</taxon>
        <taxon>Glossata</taxon>
        <taxon>Ditrysia</taxon>
        <taxon>Tineoidea</taxon>
        <taxon>Psychidae</taxon>
        <taxon>Oiketicinae</taxon>
        <taxon>Eumeta</taxon>
    </lineage>
</organism>
<dbReference type="AlphaFoldDB" id="A0A4C1W8F7"/>
<gene>
    <name evidence="1" type="ORF">EVAR_10750_1</name>
</gene>
<sequence>MCIKPVMTYESPVFVHEKPDTLQELHVVQNKFCRRADDVPRYVENSVFHRNLELPTISKSIKDASKHFFDIASSHPNPLLISTISYEPPPPNRFYRRPRNILSGPPDDLTIEVEKLLEVNKMVIDWE</sequence>
<comment type="caution">
    <text evidence="1">The sequence shown here is derived from an EMBL/GenBank/DDBJ whole genome shotgun (WGS) entry which is preliminary data.</text>
</comment>
<name>A0A4C1W8F7_EUMVA</name>
<reference evidence="1 2" key="1">
    <citation type="journal article" date="2019" name="Commun. Biol.">
        <title>The bagworm genome reveals a unique fibroin gene that provides high tensile strength.</title>
        <authorList>
            <person name="Kono N."/>
            <person name="Nakamura H."/>
            <person name="Ohtoshi R."/>
            <person name="Tomita M."/>
            <person name="Numata K."/>
            <person name="Arakawa K."/>
        </authorList>
    </citation>
    <scope>NUCLEOTIDE SEQUENCE [LARGE SCALE GENOMIC DNA]</scope>
</reference>
<evidence type="ECO:0000313" key="1">
    <source>
        <dbReference type="EMBL" id="GBP46782.1"/>
    </source>
</evidence>
<dbReference type="Proteomes" id="UP000299102">
    <property type="component" value="Unassembled WGS sequence"/>
</dbReference>
<dbReference type="EMBL" id="BGZK01000489">
    <property type="protein sequence ID" value="GBP46782.1"/>
    <property type="molecule type" value="Genomic_DNA"/>
</dbReference>
<evidence type="ECO:0000313" key="2">
    <source>
        <dbReference type="Proteomes" id="UP000299102"/>
    </source>
</evidence>
<dbReference type="OrthoDB" id="6818650at2759"/>
<keyword evidence="2" id="KW-1185">Reference proteome</keyword>